<feature type="region of interest" description="Disordered" evidence="1">
    <location>
        <begin position="1"/>
        <end position="23"/>
    </location>
</feature>
<evidence type="ECO:0000313" key="3">
    <source>
        <dbReference type="Proteomes" id="UP000634136"/>
    </source>
</evidence>
<proteinExistence type="predicted"/>
<dbReference type="AlphaFoldDB" id="A0A834SKB1"/>
<dbReference type="EMBL" id="JAAIUW010000012">
    <property type="protein sequence ID" value="KAF7805329.1"/>
    <property type="molecule type" value="Genomic_DNA"/>
</dbReference>
<evidence type="ECO:0000313" key="2">
    <source>
        <dbReference type="EMBL" id="KAF7805329.1"/>
    </source>
</evidence>
<organism evidence="2 3">
    <name type="scientific">Senna tora</name>
    <dbReference type="NCBI Taxonomy" id="362788"/>
    <lineage>
        <taxon>Eukaryota</taxon>
        <taxon>Viridiplantae</taxon>
        <taxon>Streptophyta</taxon>
        <taxon>Embryophyta</taxon>
        <taxon>Tracheophyta</taxon>
        <taxon>Spermatophyta</taxon>
        <taxon>Magnoliopsida</taxon>
        <taxon>eudicotyledons</taxon>
        <taxon>Gunneridae</taxon>
        <taxon>Pentapetalae</taxon>
        <taxon>rosids</taxon>
        <taxon>fabids</taxon>
        <taxon>Fabales</taxon>
        <taxon>Fabaceae</taxon>
        <taxon>Caesalpinioideae</taxon>
        <taxon>Cassia clade</taxon>
        <taxon>Senna</taxon>
    </lineage>
</organism>
<sequence>MYGIKHYKEAEKGGAEKSERGDE</sequence>
<accession>A0A834SKB1</accession>
<comment type="caution">
    <text evidence="2">The sequence shown here is derived from an EMBL/GenBank/DDBJ whole genome shotgun (WGS) entry which is preliminary data.</text>
</comment>
<reference evidence="2" key="1">
    <citation type="submission" date="2020-09" db="EMBL/GenBank/DDBJ databases">
        <title>Genome-Enabled Discovery of Anthraquinone Biosynthesis in Senna tora.</title>
        <authorList>
            <person name="Kang S.-H."/>
            <person name="Pandey R.P."/>
            <person name="Lee C.-M."/>
            <person name="Sim J.-S."/>
            <person name="Jeong J.-T."/>
            <person name="Choi B.-S."/>
            <person name="Jung M."/>
            <person name="Ginzburg D."/>
            <person name="Zhao K."/>
            <person name="Won S.Y."/>
            <person name="Oh T.-J."/>
            <person name="Yu Y."/>
            <person name="Kim N.-H."/>
            <person name="Lee O.R."/>
            <person name="Lee T.-H."/>
            <person name="Bashyal P."/>
            <person name="Kim T.-S."/>
            <person name="Lee W.-H."/>
            <person name="Kawkins C."/>
            <person name="Kim C.-K."/>
            <person name="Kim J.S."/>
            <person name="Ahn B.O."/>
            <person name="Rhee S.Y."/>
            <person name="Sohng J.K."/>
        </authorList>
    </citation>
    <scope>NUCLEOTIDE SEQUENCE</scope>
    <source>
        <tissue evidence="2">Leaf</tissue>
    </source>
</reference>
<gene>
    <name evidence="2" type="ORF">G2W53_037490</name>
</gene>
<name>A0A834SKB1_9FABA</name>
<protein>
    <submittedName>
        <fullName evidence="2">Uncharacterized protein</fullName>
    </submittedName>
</protein>
<dbReference type="Proteomes" id="UP000634136">
    <property type="component" value="Unassembled WGS sequence"/>
</dbReference>
<keyword evidence="3" id="KW-1185">Reference proteome</keyword>
<evidence type="ECO:0000256" key="1">
    <source>
        <dbReference type="SAM" id="MobiDB-lite"/>
    </source>
</evidence>